<accession>A0A2N3HVM2</accession>
<evidence type="ECO:0008006" key="3">
    <source>
        <dbReference type="Google" id="ProtNLM"/>
    </source>
</evidence>
<dbReference type="NCBIfam" id="TIGR00022">
    <property type="entry name" value="YhcH/YjgK/YiaL family protein"/>
    <property type="match status" value="1"/>
</dbReference>
<dbReference type="AlphaFoldDB" id="A0A2N3HVM2"/>
<dbReference type="RefSeq" id="WP_101262131.1">
    <property type="nucleotide sequence ID" value="NZ_MVDD01000010.1"/>
</dbReference>
<reference evidence="1 2" key="1">
    <citation type="journal article" date="2017" name="Front. Microbiol.">
        <title>Labilibaculum manganireducens gen. nov., sp. nov. and Labilibaculum filiforme sp. nov., Novel Bacteroidetes Isolated from Subsurface Sediments of the Baltic Sea.</title>
        <authorList>
            <person name="Vandieken V."/>
            <person name="Marshall I.P."/>
            <person name="Niemann H."/>
            <person name="Engelen B."/>
            <person name="Cypionka H."/>
        </authorList>
    </citation>
    <scope>NUCLEOTIDE SEQUENCE [LARGE SCALE GENOMIC DNA]</scope>
    <source>
        <strain evidence="1 2">59.16B</strain>
    </source>
</reference>
<gene>
    <name evidence="1" type="ORF">BZG02_14310</name>
</gene>
<dbReference type="InterPro" id="IPR037012">
    <property type="entry name" value="NanQ/TabA/YiaL_sf"/>
</dbReference>
<protein>
    <recommendedName>
        <fullName evidence="3">YhcH/YjgK/YiaL family protein</fullName>
    </recommendedName>
</protein>
<dbReference type="Gene3D" id="2.60.120.370">
    <property type="entry name" value="YhcH/YjgK/YiaL"/>
    <property type="match status" value="1"/>
</dbReference>
<dbReference type="InterPro" id="IPR004375">
    <property type="entry name" value="NanQ/TabA/YiaL"/>
</dbReference>
<name>A0A2N3HVM2_9BACT</name>
<dbReference type="GO" id="GO:0005829">
    <property type="term" value="C:cytosol"/>
    <property type="evidence" value="ECO:0007669"/>
    <property type="project" value="TreeGrafter"/>
</dbReference>
<dbReference type="PANTHER" id="PTHR34986">
    <property type="entry name" value="EVOLVED BETA-GALACTOSIDASE SUBUNIT BETA"/>
    <property type="match status" value="1"/>
</dbReference>
<evidence type="ECO:0000313" key="1">
    <source>
        <dbReference type="EMBL" id="PKQ62099.1"/>
    </source>
</evidence>
<dbReference type="Proteomes" id="UP000233535">
    <property type="component" value="Unassembled WGS sequence"/>
</dbReference>
<comment type="caution">
    <text evidence="1">The sequence shown here is derived from an EMBL/GenBank/DDBJ whole genome shotgun (WGS) entry which is preliminary data.</text>
</comment>
<sequence length="148" mass="16867">MVIDKIENSQLYAGLSDRIAKALAYINTTDLQNTELGKYEIEGKNVVAIVQEYTTKNQEDCKLESHFEHIDIQYMISGTELMGVSVLKDQVPHTKNEEKDVAFYPNESTNITLTQGMFAIFFPNDLHCPCIKNNENLLVKKLVVKIRI</sequence>
<dbReference type="SUPFAM" id="SSF51197">
    <property type="entry name" value="Clavaminate synthase-like"/>
    <property type="match status" value="1"/>
</dbReference>
<dbReference type="EMBL" id="MVDD01000010">
    <property type="protein sequence ID" value="PKQ62099.1"/>
    <property type="molecule type" value="Genomic_DNA"/>
</dbReference>
<evidence type="ECO:0000313" key="2">
    <source>
        <dbReference type="Proteomes" id="UP000233535"/>
    </source>
</evidence>
<proteinExistence type="predicted"/>
<dbReference type="Pfam" id="PF04074">
    <property type="entry name" value="DUF386"/>
    <property type="match status" value="1"/>
</dbReference>
<dbReference type="OrthoDB" id="9792756at2"/>
<dbReference type="PANTHER" id="PTHR34986:SF1">
    <property type="entry name" value="PROTEIN YIAL"/>
    <property type="match status" value="1"/>
</dbReference>
<keyword evidence="2" id="KW-1185">Reference proteome</keyword>
<organism evidence="1 2">
    <name type="scientific">Labilibaculum filiforme</name>
    <dbReference type="NCBI Taxonomy" id="1940526"/>
    <lineage>
        <taxon>Bacteria</taxon>
        <taxon>Pseudomonadati</taxon>
        <taxon>Bacteroidota</taxon>
        <taxon>Bacteroidia</taxon>
        <taxon>Marinilabiliales</taxon>
        <taxon>Marinifilaceae</taxon>
        <taxon>Labilibaculum</taxon>
    </lineage>
</organism>